<dbReference type="EMBL" id="JAANHS010000003">
    <property type="protein sequence ID" value="NHB76190.1"/>
    <property type="molecule type" value="Genomic_DNA"/>
</dbReference>
<name>A0ABX0G4R1_9RHOB</name>
<evidence type="ECO:0000313" key="1">
    <source>
        <dbReference type="EMBL" id="NHB76190.1"/>
    </source>
</evidence>
<dbReference type="RefSeq" id="WP_166402237.1">
    <property type="nucleotide sequence ID" value="NZ_JAANHS010000003.1"/>
</dbReference>
<dbReference type="Proteomes" id="UP001515660">
    <property type="component" value="Unassembled WGS sequence"/>
</dbReference>
<protein>
    <recommendedName>
        <fullName evidence="3">1-acyl-sn-glycerol-3-phosphate acyltransferase</fullName>
    </recommendedName>
</protein>
<comment type="caution">
    <text evidence="1">The sequence shown here is derived from an EMBL/GenBank/DDBJ whole genome shotgun (WGS) entry which is preliminary data.</text>
</comment>
<evidence type="ECO:0008006" key="3">
    <source>
        <dbReference type="Google" id="ProtNLM"/>
    </source>
</evidence>
<keyword evidence="2" id="KW-1185">Reference proteome</keyword>
<proteinExistence type="predicted"/>
<accession>A0ABX0G4R1</accession>
<evidence type="ECO:0000313" key="2">
    <source>
        <dbReference type="Proteomes" id="UP001515660"/>
    </source>
</evidence>
<reference evidence="1 2" key="1">
    <citation type="journal article" date="2022" name="Microorganisms">
        <title>Genome Sequence and Characterization of a Xanthorhodopsin-Containing, Aerobic Anoxygenic Phototrophic Rhodobacter Species, Isolated from Mesophilic Conditions at Yellowstone National Park.</title>
        <authorList>
            <person name="Kyndt J.A."/>
            <person name="Robertson S."/>
            <person name="Shoffstall I.B."/>
            <person name="Ramaley R.F."/>
            <person name="Meyer T.E."/>
        </authorList>
    </citation>
    <scope>NUCLEOTIDE SEQUENCE [LARGE SCALE GENOMIC DNA]</scope>
    <source>
        <strain evidence="1 2">M37P</strain>
    </source>
</reference>
<organism evidence="1 2">
    <name type="scientific">Rhodobacter calidifons</name>
    <dbReference type="NCBI Taxonomy" id="2715277"/>
    <lineage>
        <taxon>Bacteria</taxon>
        <taxon>Pseudomonadati</taxon>
        <taxon>Pseudomonadota</taxon>
        <taxon>Alphaproteobacteria</taxon>
        <taxon>Rhodobacterales</taxon>
        <taxon>Rhodobacter group</taxon>
        <taxon>Rhodobacter</taxon>
    </lineage>
</organism>
<gene>
    <name evidence="1" type="ORF">G8O29_05455</name>
</gene>
<sequence length="60" mass="6624">MRRIPRLSAGGWPWGRVTLAEGTVDLPSQPRDADVERVAKVRAAIAAAIPQRLDRFTDPD</sequence>